<dbReference type="GO" id="GO:0010041">
    <property type="term" value="P:response to iron(III) ion"/>
    <property type="evidence" value="ECO:0007669"/>
    <property type="project" value="TreeGrafter"/>
</dbReference>
<keyword evidence="3" id="KW-0328">Glycosyltransferase</keyword>
<evidence type="ECO:0000256" key="4">
    <source>
        <dbReference type="ARBA" id="ARBA00022679"/>
    </source>
</evidence>
<dbReference type="PANTHER" id="PTHR33908:SF3">
    <property type="entry name" value="UNDECAPRENYL PHOSPHATE-ALPHA-4-AMINO-4-DEOXY-L-ARABINOSE ARABINOSYL TRANSFERASE"/>
    <property type="match status" value="1"/>
</dbReference>
<evidence type="ECO:0000256" key="2">
    <source>
        <dbReference type="ARBA" id="ARBA00022475"/>
    </source>
</evidence>
<evidence type="ECO:0000313" key="10">
    <source>
        <dbReference type="EMBL" id="SVE57361.1"/>
    </source>
</evidence>
<dbReference type="InterPro" id="IPR038731">
    <property type="entry name" value="RgtA/B/C-like"/>
</dbReference>
<comment type="subcellular location">
    <subcellularLocation>
        <location evidence="1">Cell membrane</location>
        <topology evidence="1">Multi-pass membrane protein</topology>
    </subcellularLocation>
</comment>
<feature type="domain" description="Glycosyltransferase RgtA/B/C/D-like" evidence="9">
    <location>
        <begin position="72"/>
        <end position="185"/>
    </location>
</feature>
<reference evidence="10" key="1">
    <citation type="submission" date="2018-05" db="EMBL/GenBank/DDBJ databases">
        <authorList>
            <person name="Lanie J.A."/>
            <person name="Ng W.-L."/>
            <person name="Kazmierczak K.M."/>
            <person name="Andrzejewski T.M."/>
            <person name="Davidsen T.M."/>
            <person name="Wayne K.J."/>
            <person name="Tettelin H."/>
            <person name="Glass J.I."/>
            <person name="Rusch D."/>
            <person name="Podicherti R."/>
            <person name="Tsui H.-C.T."/>
            <person name="Winkler M.E."/>
        </authorList>
    </citation>
    <scope>NUCLEOTIDE SEQUENCE</scope>
</reference>
<evidence type="ECO:0000259" key="9">
    <source>
        <dbReference type="Pfam" id="PF13231"/>
    </source>
</evidence>
<dbReference type="GO" id="GO:0016763">
    <property type="term" value="F:pentosyltransferase activity"/>
    <property type="evidence" value="ECO:0007669"/>
    <property type="project" value="TreeGrafter"/>
</dbReference>
<evidence type="ECO:0000256" key="7">
    <source>
        <dbReference type="ARBA" id="ARBA00023136"/>
    </source>
</evidence>
<dbReference type="PANTHER" id="PTHR33908">
    <property type="entry name" value="MANNOSYLTRANSFERASE YKCB-RELATED"/>
    <property type="match status" value="1"/>
</dbReference>
<dbReference type="GO" id="GO:0005886">
    <property type="term" value="C:plasma membrane"/>
    <property type="evidence" value="ECO:0007669"/>
    <property type="project" value="UniProtKB-SubCell"/>
</dbReference>
<feature type="non-terminal residue" evidence="10">
    <location>
        <position position="185"/>
    </location>
</feature>
<evidence type="ECO:0000256" key="3">
    <source>
        <dbReference type="ARBA" id="ARBA00022676"/>
    </source>
</evidence>
<proteinExistence type="predicted"/>
<feature type="transmembrane region" description="Helical" evidence="8">
    <location>
        <begin position="138"/>
        <end position="160"/>
    </location>
</feature>
<sequence>MQSQTTPDSLDYTEYLKLAAFALLCFFAFAYNLGEVPPYHSDENFYVTSTRNMINSGDYLTHVYHDKKRFAKPILFYWLVAASYKAFGVSLFSARLGSAFFGALCIPLVYTIARRLFEKQTAMFSAFLLPSCYLHYQIARWAITDMALNFFVLLAIYFFIRGLRDDPDRGTSIYLAYTCMGIGFM</sequence>
<feature type="transmembrane region" description="Helical" evidence="8">
    <location>
        <begin position="74"/>
        <end position="93"/>
    </location>
</feature>
<dbReference type="AlphaFoldDB" id="A0A383EKU8"/>
<organism evidence="10">
    <name type="scientific">marine metagenome</name>
    <dbReference type="NCBI Taxonomy" id="408172"/>
    <lineage>
        <taxon>unclassified sequences</taxon>
        <taxon>metagenomes</taxon>
        <taxon>ecological metagenomes</taxon>
    </lineage>
</organism>
<keyword evidence="7 8" id="KW-0472">Membrane</keyword>
<gene>
    <name evidence="10" type="ORF">METZ01_LOCUS510215</name>
</gene>
<feature type="transmembrane region" description="Helical" evidence="8">
    <location>
        <begin position="15"/>
        <end position="34"/>
    </location>
</feature>
<dbReference type="GO" id="GO:0008610">
    <property type="term" value="P:lipid biosynthetic process"/>
    <property type="evidence" value="ECO:0007669"/>
    <property type="project" value="UniProtKB-ARBA"/>
</dbReference>
<evidence type="ECO:0000256" key="8">
    <source>
        <dbReference type="SAM" id="Phobius"/>
    </source>
</evidence>
<name>A0A383EKU8_9ZZZZ</name>
<keyword evidence="2" id="KW-1003">Cell membrane</keyword>
<accession>A0A383EKU8</accession>
<evidence type="ECO:0000256" key="6">
    <source>
        <dbReference type="ARBA" id="ARBA00022989"/>
    </source>
</evidence>
<evidence type="ECO:0000256" key="5">
    <source>
        <dbReference type="ARBA" id="ARBA00022692"/>
    </source>
</evidence>
<dbReference type="EMBL" id="UINC01226748">
    <property type="protein sequence ID" value="SVE57361.1"/>
    <property type="molecule type" value="Genomic_DNA"/>
</dbReference>
<protein>
    <recommendedName>
        <fullName evidence="9">Glycosyltransferase RgtA/B/C/D-like domain-containing protein</fullName>
    </recommendedName>
</protein>
<keyword evidence="6 8" id="KW-1133">Transmembrane helix</keyword>
<dbReference type="InterPro" id="IPR050297">
    <property type="entry name" value="LipidA_mod_glycosyltrf_83"/>
</dbReference>
<dbReference type="Pfam" id="PF13231">
    <property type="entry name" value="PMT_2"/>
    <property type="match status" value="1"/>
</dbReference>
<keyword evidence="4" id="KW-0808">Transferase</keyword>
<keyword evidence="5 8" id="KW-0812">Transmembrane</keyword>
<feature type="transmembrane region" description="Helical" evidence="8">
    <location>
        <begin position="99"/>
        <end position="117"/>
    </location>
</feature>
<evidence type="ECO:0000256" key="1">
    <source>
        <dbReference type="ARBA" id="ARBA00004651"/>
    </source>
</evidence>